<name>A0ABS3P650_9BACI</name>
<comment type="caution">
    <text evidence="1">The sequence shown here is derived from an EMBL/GenBank/DDBJ whole genome shotgun (WGS) entry which is preliminary data.</text>
</comment>
<dbReference type="EMBL" id="JAGDQJ010000058">
    <property type="protein sequence ID" value="MBO1628548.1"/>
    <property type="molecule type" value="Genomic_DNA"/>
</dbReference>
<reference evidence="1 2" key="1">
    <citation type="submission" date="2021-03" db="EMBL/GenBank/DDBJ databases">
        <title>Identification of novel Bacillus strains.</title>
        <authorList>
            <person name="Xiao Z."/>
            <person name="Li Y."/>
            <person name="Shen J."/>
        </authorList>
    </citation>
    <scope>NUCLEOTIDE SEQUENCE [LARGE SCALE GENOMIC DNA]</scope>
    <source>
        <strain evidence="1 2">SY8</strain>
    </source>
</reference>
<evidence type="ECO:0000313" key="2">
    <source>
        <dbReference type="Proteomes" id="UP000677611"/>
    </source>
</evidence>
<sequence>MPCTIKGLTQPICLTLIYNLSSRLLVNSFIDCGDCELETSLDPITKNLTIKVPITIGGEVSINDSLQSGCVTTLVELTNQSKKRKK</sequence>
<organism evidence="1 2">
    <name type="scientific">Bacillus arachidis</name>
    <dbReference type="NCBI Taxonomy" id="2819290"/>
    <lineage>
        <taxon>Bacteria</taxon>
        <taxon>Bacillati</taxon>
        <taxon>Bacillota</taxon>
        <taxon>Bacilli</taxon>
        <taxon>Bacillales</taxon>
        <taxon>Bacillaceae</taxon>
        <taxon>Bacillus</taxon>
    </lineage>
</organism>
<accession>A0ABS3P650</accession>
<keyword evidence="2" id="KW-1185">Reference proteome</keyword>
<dbReference type="Proteomes" id="UP000677611">
    <property type="component" value="Unassembled WGS sequence"/>
</dbReference>
<gene>
    <name evidence="1" type="ORF">J4P90_25875</name>
</gene>
<evidence type="ECO:0000313" key="1">
    <source>
        <dbReference type="EMBL" id="MBO1628548.1"/>
    </source>
</evidence>
<protein>
    <submittedName>
        <fullName evidence="1">Uncharacterized protein</fullName>
    </submittedName>
</protein>
<proteinExistence type="predicted"/>